<keyword evidence="4" id="KW-0902">Two-component regulatory system</keyword>
<dbReference type="GO" id="GO:0000156">
    <property type="term" value="F:phosphorelay response regulator activity"/>
    <property type="evidence" value="ECO:0007669"/>
    <property type="project" value="TreeGrafter"/>
</dbReference>
<gene>
    <name evidence="11" type="ORF">OSO01_25760</name>
</gene>
<evidence type="ECO:0000256" key="2">
    <source>
        <dbReference type="ARBA" id="ARBA00022490"/>
    </source>
</evidence>
<dbReference type="InterPro" id="IPR048714">
    <property type="entry name" value="DpiA-like_HTH"/>
</dbReference>
<dbReference type="Pfam" id="PF20714">
    <property type="entry name" value="HTH_64"/>
    <property type="match status" value="1"/>
</dbReference>
<dbReference type="EMBL" id="BJYM01000010">
    <property type="protein sequence ID" value="GEN87837.1"/>
    <property type="molecule type" value="Genomic_DNA"/>
</dbReference>
<evidence type="ECO:0000256" key="3">
    <source>
        <dbReference type="ARBA" id="ARBA00022553"/>
    </source>
</evidence>
<keyword evidence="3 9" id="KW-0597">Phosphoprotein</keyword>
<keyword evidence="7" id="KW-0010">Activator</keyword>
<evidence type="ECO:0000259" key="10">
    <source>
        <dbReference type="PROSITE" id="PS50110"/>
    </source>
</evidence>
<dbReference type="GO" id="GO:0005737">
    <property type="term" value="C:cytoplasm"/>
    <property type="evidence" value="ECO:0007669"/>
    <property type="project" value="UniProtKB-SubCell"/>
</dbReference>
<comment type="caution">
    <text evidence="11">The sequence shown here is derived from an EMBL/GenBank/DDBJ whole genome shotgun (WGS) entry which is preliminary data.</text>
</comment>
<sequence length="242" mass="27872">MNDSIQVLIIEDDFRIAEINRRYVEKVEGYMIQEVVKTGEEALTYLKNCTSRPQLILLDIYIPDVKGLELLWQIRHFYHEIDLIPITAANETVTIQEALRGGAFDYIVKPVDADRFAQSLERYKEYRKIFSAKETLSQSEIDVFTGITNAGYPSYSSSTNMNLPKGIDPITLNDIRQLLEADKENGITAVELSKKIGTSRSTARRYLEYLVSAKEVHTTLKYGTVGRPEREYMHRETYEQND</sequence>
<keyword evidence="12" id="KW-1185">Reference proteome</keyword>
<dbReference type="Pfam" id="PF00072">
    <property type="entry name" value="Response_reg"/>
    <property type="match status" value="1"/>
</dbReference>
<accession>A0A511ZK56</accession>
<evidence type="ECO:0000256" key="4">
    <source>
        <dbReference type="ARBA" id="ARBA00023012"/>
    </source>
</evidence>
<protein>
    <submittedName>
        <fullName evidence="11">Response regulator</fullName>
    </submittedName>
</protein>
<organism evidence="11 12">
    <name type="scientific">Oceanobacillus sojae</name>
    <dbReference type="NCBI Taxonomy" id="582851"/>
    <lineage>
        <taxon>Bacteria</taxon>
        <taxon>Bacillati</taxon>
        <taxon>Bacillota</taxon>
        <taxon>Bacilli</taxon>
        <taxon>Bacillales</taxon>
        <taxon>Bacillaceae</taxon>
        <taxon>Oceanobacillus</taxon>
    </lineage>
</organism>
<dbReference type="SUPFAM" id="SSF46785">
    <property type="entry name" value="Winged helix' DNA-binding domain"/>
    <property type="match status" value="1"/>
</dbReference>
<evidence type="ECO:0000313" key="11">
    <source>
        <dbReference type="EMBL" id="GEN87837.1"/>
    </source>
</evidence>
<feature type="modified residue" description="4-aspartylphosphate" evidence="9">
    <location>
        <position position="59"/>
    </location>
</feature>
<dbReference type="InterPro" id="IPR036390">
    <property type="entry name" value="WH_DNA-bd_sf"/>
</dbReference>
<dbReference type="CDD" id="cd19925">
    <property type="entry name" value="REC_citrate_TCS"/>
    <property type="match status" value="1"/>
</dbReference>
<dbReference type="InterPro" id="IPR001789">
    <property type="entry name" value="Sig_transdc_resp-reg_receiver"/>
</dbReference>
<evidence type="ECO:0000256" key="1">
    <source>
        <dbReference type="ARBA" id="ARBA00004496"/>
    </source>
</evidence>
<keyword evidence="5" id="KW-0805">Transcription regulation</keyword>
<keyword evidence="6" id="KW-0238">DNA-binding</keyword>
<dbReference type="RefSeq" id="WP_147210792.1">
    <property type="nucleotide sequence ID" value="NZ_BJYM01000010.1"/>
</dbReference>
<dbReference type="PIRSF" id="PIRSF006171">
    <property type="entry name" value="RR_citrat_malat"/>
    <property type="match status" value="1"/>
</dbReference>
<dbReference type="Proteomes" id="UP000321558">
    <property type="component" value="Unassembled WGS sequence"/>
</dbReference>
<evidence type="ECO:0000256" key="8">
    <source>
        <dbReference type="ARBA" id="ARBA00023163"/>
    </source>
</evidence>
<proteinExistence type="predicted"/>
<evidence type="ECO:0000313" key="12">
    <source>
        <dbReference type="Proteomes" id="UP000321558"/>
    </source>
</evidence>
<dbReference type="PROSITE" id="PS50110">
    <property type="entry name" value="RESPONSE_REGULATORY"/>
    <property type="match status" value="1"/>
</dbReference>
<dbReference type="STRING" id="582851.GCA_900162665_04040"/>
<dbReference type="InterPro" id="IPR024187">
    <property type="entry name" value="Sig_transdc_resp-reg_cit/mal"/>
</dbReference>
<reference evidence="11 12" key="1">
    <citation type="submission" date="2019-07" db="EMBL/GenBank/DDBJ databases">
        <title>Whole genome shotgun sequence of Oceanobacillus sojae NBRC 105379.</title>
        <authorList>
            <person name="Hosoyama A."/>
            <person name="Uohara A."/>
            <person name="Ohji S."/>
            <person name="Ichikawa N."/>
        </authorList>
    </citation>
    <scope>NUCLEOTIDE SEQUENCE [LARGE SCALE GENOMIC DNA]</scope>
    <source>
        <strain evidence="11 12">NBRC 105379</strain>
    </source>
</reference>
<dbReference type="AlphaFoldDB" id="A0A511ZK56"/>
<dbReference type="SUPFAM" id="SSF52172">
    <property type="entry name" value="CheY-like"/>
    <property type="match status" value="1"/>
</dbReference>
<dbReference type="SMART" id="SM00448">
    <property type="entry name" value="REC"/>
    <property type="match status" value="1"/>
</dbReference>
<dbReference type="PANTHER" id="PTHR45526:SF6">
    <property type="entry name" value="TRANSCRIPTIONAL REGULATORY PROTEIN CITT"/>
    <property type="match status" value="1"/>
</dbReference>
<evidence type="ECO:0000256" key="9">
    <source>
        <dbReference type="PROSITE-ProRule" id="PRU00169"/>
    </source>
</evidence>
<dbReference type="GO" id="GO:0003700">
    <property type="term" value="F:DNA-binding transcription factor activity"/>
    <property type="evidence" value="ECO:0007669"/>
    <property type="project" value="InterPro"/>
</dbReference>
<dbReference type="InterPro" id="IPR011006">
    <property type="entry name" value="CheY-like_superfamily"/>
</dbReference>
<evidence type="ECO:0000256" key="5">
    <source>
        <dbReference type="ARBA" id="ARBA00023015"/>
    </source>
</evidence>
<comment type="subcellular location">
    <subcellularLocation>
        <location evidence="1">Cytoplasm</location>
    </subcellularLocation>
</comment>
<evidence type="ECO:0000256" key="6">
    <source>
        <dbReference type="ARBA" id="ARBA00023125"/>
    </source>
</evidence>
<dbReference type="OrthoDB" id="9759232at2"/>
<dbReference type="GO" id="GO:0003677">
    <property type="term" value="F:DNA binding"/>
    <property type="evidence" value="ECO:0007669"/>
    <property type="project" value="UniProtKB-KW"/>
</dbReference>
<evidence type="ECO:0000256" key="7">
    <source>
        <dbReference type="ARBA" id="ARBA00023159"/>
    </source>
</evidence>
<dbReference type="InterPro" id="IPR051271">
    <property type="entry name" value="2C-system_Tx_regulators"/>
</dbReference>
<dbReference type="PANTHER" id="PTHR45526">
    <property type="entry name" value="TRANSCRIPTIONAL REGULATORY PROTEIN DPIA"/>
    <property type="match status" value="1"/>
</dbReference>
<dbReference type="Gene3D" id="3.40.50.2300">
    <property type="match status" value="1"/>
</dbReference>
<name>A0A511ZK56_9BACI</name>
<feature type="domain" description="Response regulatory" evidence="10">
    <location>
        <begin position="6"/>
        <end position="124"/>
    </location>
</feature>
<keyword evidence="2" id="KW-0963">Cytoplasm</keyword>
<keyword evidence="8" id="KW-0804">Transcription</keyword>